<protein>
    <recommendedName>
        <fullName evidence="3">SAP domain-containing protein</fullName>
    </recommendedName>
</protein>
<evidence type="ECO:0000313" key="2">
    <source>
        <dbReference type="Proteomes" id="UP000507470"/>
    </source>
</evidence>
<keyword evidence="2" id="KW-1185">Reference proteome</keyword>
<sequence length="158" mass="18054">MASTRYFIKIDLNANDVPGAKIDINQIKSNDNLQLKRWLECRGIKSSGKRTELLKRRRLEAGGYGLFTRDFKASHKRRTICQKWKCDKYNGQFKGSDLYFIRGKVDASMKKEHRIVHITISSISGAVLDASFTCPTSCLRRCNNVAALLLMLNKHCKV</sequence>
<accession>A0A6J8A5R5</accession>
<dbReference type="AlphaFoldDB" id="A0A6J8A5R5"/>
<reference evidence="1 2" key="1">
    <citation type="submission" date="2020-06" db="EMBL/GenBank/DDBJ databases">
        <authorList>
            <person name="Li R."/>
            <person name="Bekaert M."/>
        </authorList>
    </citation>
    <scope>NUCLEOTIDE SEQUENCE [LARGE SCALE GENOMIC DNA]</scope>
    <source>
        <strain evidence="2">wild</strain>
    </source>
</reference>
<name>A0A6J8A5R5_MYTCO</name>
<organism evidence="1 2">
    <name type="scientific">Mytilus coruscus</name>
    <name type="common">Sea mussel</name>
    <dbReference type="NCBI Taxonomy" id="42192"/>
    <lineage>
        <taxon>Eukaryota</taxon>
        <taxon>Metazoa</taxon>
        <taxon>Spiralia</taxon>
        <taxon>Lophotrochozoa</taxon>
        <taxon>Mollusca</taxon>
        <taxon>Bivalvia</taxon>
        <taxon>Autobranchia</taxon>
        <taxon>Pteriomorphia</taxon>
        <taxon>Mytilida</taxon>
        <taxon>Mytiloidea</taxon>
        <taxon>Mytilidae</taxon>
        <taxon>Mytilinae</taxon>
        <taxon>Mytilus</taxon>
    </lineage>
</organism>
<evidence type="ECO:0000313" key="1">
    <source>
        <dbReference type="EMBL" id="CAC5362099.1"/>
    </source>
</evidence>
<dbReference type="Proteomes" id="UP000507470">
    <property type="component" value="Unassembled WGS sequence"/>
</dbReference>
<evidence type="ECO:0008006" key="3">
    <source>
        <dbReference type="Google" id="ProtNLM"/>
    </source>
</evidence>
<dbReference type="EMBL" id="CACVKT020000732">
    <property type="protein sequence ID" value="CAC5362099.1"/>
    <property type="molecule type" value="Genomic_DNA"/>
</dbReference>
<proteinExistence type="predicted"/>
<gene>
    <name evidence="1" type="ORF">MCOR_3977</name>
</gene>